<sequence>MSHQTWCKWMLAVGGVYTKGTAAVPIAAGRGRRQRREIVRRWKKLGKRF</sequence>
<dbReference type="EnsemblPlants" id="MELO3C017800.2.1">
    <property type="protein sequence ID" value="MELO3C017800.2.1"/>
    <property type="gene ID" value="MELO3C017800.2"/>
</dbReference>
<dbReference type="AlphaFoldDB" id="A0A9I9DFC4"/>
<evidence type="ECO:0000313" key="1">
    <source>
        <dbReference type="EnsemblPlants" id="MELO3C017800.2.1"/>
    </source>
</evidence>
<accession>A0A9I9DFC4</accession>
<organism evidence="1">
    <name type="scientific">Cucumis melo</name>
    <name type="common">Muskmelon</name>
    <dbReference type="NCBI Taxonomy" id="3656"/>
    <lineage>
        <taxon>Eukaryota</taxon>
        <taxon>Viridiplantae</taxon>
        <taxon>Streptophyta</taxon>
        <taxon>Embryophyta</taxon>
        <taxon>Tracheophyta</taxon>
        <taxon>Spermatophyta</taxon>
        <taxon>Magnoliopsida</taxon>
        <taxon>eudicotyledons</taxon>
        <taxon>Gunneridae</taxon>
        <taxon>Pentapetalae</taxon>
        <taxon>rosids</taxon>
        <taxon>fabids</taxon>
        <taxon>Cucurbitales</taxon>
        <taxon>Cucurbitaceae</taxon>
        <taxon>Benincaseae</taxon>
        <taxon>Cucumis</taxon>
    </lineage>
</organism>
<protein>
    <submittedName>
        <fullName evidence="1">Uncharacterized protein</fullName>
    </submittedName>
</protein>
<name>A0A9I9DFC4_CUCME</name>
<dbReference type="Gramene" id="MELO3C017800.2.1">
    <property type="protein sequence ID" value="MELO3C017800.2.1"/>
    <property type="gene ID" value="MELO3C017800.2"/>
</dbReference>
<proteinExistence type="predicted"/>
<reference evidence="1" key="1">
    <citation type="submission" date="2023-03" db="UniProtKB">
        <authorList>
            <consortium name="EnsemblPlants"/>
        </authorList>
    </citation>
    <scope>IDENTIFICATION</scope>
</reference>